<dbReference type="InterPro" id="IPR016181">
    <property type="entry name" value="Acyl_CoA_acyltransferase"/>
</dbReference>
<evidence type="ECO:0000313" key="2">
    <source>
        <dbReference type="EMBL" id="NMM43189.1"/>
    </source>
</evidence>
<dbReference type="SUPFAM" id="SSF55729">
    <property type="entry name" value="Acyl-CoA N-acyltransferases (Nat)"/>
    <property type="match status" value="1"/>
</dbReference>
<organism evidence="2 3">
    <name type="scientific">Pacificispira spongiicola</name>
    <dbReference type="NCBI Taxonomy" id="2729598"/>
    <lineage>
        <taxon>Bacteria</taxon>
        <taxon>Pseudomonadati</taxon>
        <taxon>Pseudomonadota</taxon>
        <taxon>Alphaproteobacteria</taxon>
        <taxon>Rhodospirillales</taxon>
        <taxon>Rhodospirillaceae</taxon>
        <taxon>Pacificispira</taxon>
    </lineage>
</organism>
<dbReference type="GO" id="GO:0016747">
    <property type="term" value="F:acyltransferase activity, transferring groups other than amino-acyl groups"/>
    <property type="evidence" value="ECO:0007669"/>
    <property type="project" value="InterPro"/>
</dbReference>
<feature type="domain" description="N-acetyltransferase" evidence="1">
    <location>
        <begin position="3"/>
        <end position="144"/>
    </location>
</feature>
<gene>
    <name evidence="2" type="ORF">HH303_01780</name>
</gene>
<keyword evidence="2" id="KW-0808">Transferase</keyword>
<sequence>MNYAITLESPKDIDAIETLIEDAFGPGRRTRTVFQFRDGRAPLAEFGFVAHLDGDMVASIRFWPVVLPNGQTVPLLGPLAVRPEIRGLGIGRALIRKGIDAVMESGAPAILIIGDPGYYAPFGFRVDTVHDLDMGGPVMPLALMGLEFVEGSLSGQSGTVTPVPADV</sequence>
<dbReference type="InterPro" id="IPR000182">
    <property type="entry name" value="GNAT_dom"/>
</dbReference>
<reference evidence="2 3" key="1">
    <citation type="submission" date="2020-04" db="EMBL/GenBank/DDBJ databases">
        <title>Rhodospirillaceae bacterium KN72 isolated from deep sea.</title>
        <authorList>
            <person name="Zhang D.-C."/>
        </authorList>
    </citation>
    <scope>NUCLEOTIDE SEQUENCE [LARGE SCALE GENOMIC DNA]</scope>
    <source>
        <strain evidence="2 3">KN72</strain>
    </source>
</reference>
<dbReference type="CDD" id="cd04301">
    <property type="entry name" value="NAT_SF"/>
    <property type="match status" value="1"/>
</dbReference>
<dbReference type="Pfam" id="PF00583">
    <property type="entry name" value="Acetyltransf_1"/>
    <property type="match status" value="1"/>
</dbReference>
<evidence type="ECO:0000313" key="3">
    <source>
        <dbReference type="Proteomes" id="UP000539372"/>
    </source>
</evidence>
<dbReference type="AlphaFoldDB" id="A0A7Y0DX25"/>
<keyword evidence="3" id="KW-1185">Reference proteome</keyword>
<comment type="caution">
    <text evidence="2">The sequence shown here is derived from an EMBL/GenBank/DDBJ whole genome shotgun (WGS) entry which is preliminary data.</text>
</comment>
<accession>A0A7Y0DX25</accession>
<proteinExistence type="predicted"/>
<name>A0A7Y0DX25_9PROT</name>
<dbReference type="Proteomes" id="UP000539372">
    <property type="component" value="Unassembled WGS sequence"/>
</dbReference>
<evidence type="ECO:0000259" key="1">
    <source>
        <dbReference type="PROSITE" id="PS51186"/>
    </source>
</evidence>
<dbReference type="RefSeq" id="WP_169623486.1">
    <property type="nucleotide sequence ID" value="NZ_JABBNT010000001.1"/>
</dbReference>
<dbReference type="PROSITE" id="PS51186">
    <property type="entry name" value="GNAT"/>
    <property type="match status" value="1"/>
</dbReference>
<dbReference type="EMBL" id="JABBNT010000001">
    <property type="protein sequence ID" value="NMM43189.1"/>
    <property type="molecule type" value="Genomic_DNA"/>
</dbReference>
<protein>
    <submittedName>
        <fullName evidence="2">N-acetyltransferase</fullName>
    </submittedName>
</protein>
<dbReference type="Gene3D" id="3.40.630.30">
    <property type="match status" value="1"/>
</dbReference>